<dbReference type="EMBL" id="JBBPBM010000028">
    <property type="protein sequence ID" value="KAK8537261.1"/>
    <property type="molecule type" value="Genomic_DNA"/>
</dbReference>
<sequence>MARLWEQGVRVVDGGATRTEDFCGGFLMLWAALVAVSLVTAILFSCAGGASKDKPSDTYGSTSLAAVSLITEIMFPCAPRAAAHPKPKPKPPVPVQVPTVPPAQLAAVDKH</sequence>
<feature type="compositionally biased region" description="Pro residues" evidence="1">
    <location>
        <begin position="90"/>
        <end position="101"/>
    </location>
</feature>
<comment type="caution">
    <text evidence="3">The sequence shown here is derived from an EMBL/GenBank/DDBJ whole genome shotgun (WGS) entry which is preliminary data.</text>
</comment>
<protein>
    <submittedName>
        <fullName evidence="3">Uncharacterized protein</fullName>
    </submittedName>
</protein>
<evidence type="ECO:0000256" key="2">
    <source>
        <dbReference type="SAM" id="Phobius"/>
    </source>
</evidence>
<keyword evidence="2" id="KW-0812">Transmembrane</keyword>
<gene>
    <name evidence="3" type="ORF">V6N12_043430</name>
</gene>
<keyword evidence="2" id="KW-1133">Transmembrane helix</keyword>
<evidence type="ECO:0000256" key="1">
    <source>
        <dbReference type="SAM" id="MobiDB-lite"/>
    </source>
</evidence>
<dbReference type="PANTHER" id="PTHR37199">
    <property type="entry name" value="TRANSMEMBRANE PROTEIN"/>
    <property type="match status" value="1"/>
</dbReference>
<dbReference type="Proteomes" id="UP001472677">
    <property type="component" value="Unassembled WGS sequence"/>
</dbReference>
<evidence type="ECO:0000313" key="3">
    <source>
        <dbReference type="EMBL" id="KAK8537261.1"/>
    </source>
</evidence>
<organism evidence="3 4">
    <name type="scientific">Hibiscus sabdariffa</name>
    <name type="common">roselle</name>
    <dbReference type="NCBI Taxonomy" id="183260"/>
    <lineage>
        <taxon>Eukaryota</taxon>
        <taxon>Viridiplantae</taxon>
        <taxon>Streptophyta</taxon>
        <taxon>Embryophyta</taxon>
        <taxon>Tracheophyta</taxon>
        <taxon>Spermatophyta</taxon>
        <taxon>Magnoliopsida</taxon>
        <taxon>eudicotyledons</taxon>
        <taxon>Gunneridae</taxon>
        <taxon>Pentapetalae</taxon>
        <taxon>rosids</taxon>
        <taxon>malvids</taxon>
        <taxon>Malvales</taxon>
        <taxon>Malvaceae</taxon>
        <taxon>Malvoideae</taxon>
        <taxon>Hibiscus</taxon>
    </lineage>
</organism>
<name>A0ABR2DHA0_9ROSI</name>
<keyword evidence="2" id="KW-0472">Membrane</keyword>
<keyword evidence="4" id="KW-1185">Reference proteome</keyword>
<reference evidence="3 4" key="1">
    <citation type="journal article" date="2024" name="G3 (Bethesda)">
        <title>Genome assembly of Hibiscus sabdariffa L. provides insights into metabolisms of medicinal natural products.</title>
        <authorList>
            <person name="Kim T."/>
        </authorList>
    </citation>
    <scope>NUCLEOTIDE SEQUENCE [LARGE SCALE GENOMIC DNA]</scope>
    <source>
        <strain evidence="3">TK-2024</strain>
        <tissue evidence="3">Old leaves</tissue>
    </source>
</reference>
<feature type="compositionally biased region" description="Low complexity" evidence="1">
    <location>
        <begin position="102"/>
        <end position="111"/>
    </location>
</feature>
<accession>A0ABR2DHA0</accession>
<feature type="region of interest" description="Disordered" evidence="1">
    <location>
        <begin position="81"/>
        <end position="111"/>
    </location>
</feature>
<proteinExistence type="predicted"/>
<evidence type="ECO:0000313" key="4">
    <source>
        <dbReference type="Proteomes" id="UP001472677"/>
    </source>
</evidence>
<dbReference type="PANTHER" id="PTHR37199:SF5">
    <property type="entry name" value="TRANSMEMBRANE PROTEIN"/>
    <property type="match status" value="1"/>
</dbReference>
<feature type="transmembrane region" description="Helical" evidence="2">
    <location>
        <begin position="27"/>
        <end position="47"/>
    </location>
</feature>